<evidence type="ECO:0000256" key="1">
    <source>
        <dbReference type="SAM" id="SignalP"/>
    </source>
</evidence>
<keyword evidence="1" id="KW-0732">Signal</keyword>
<feature type="signal peptide" evidence="1">
    <location>
        <begin position="1"/>
        <end position="24"/>
    </location>
</feature>
<keyword evidence="2" id="KW-0808">Transferase</keyword>
<accession>A0A9N8H2F9</accession>
<comment type="caution">
    <text evidence="2">The sequence shown here is derived from an EMBL/GenBank/DDBJ whole genome shotgun (WGS) entry which is preliminary data.</text>
</comment>
<dbReference type="EMBL" id="CAICTM010000018">
    <property type="protein sequence ID" value="CAB9497352.1"/>
    <property type="molecule type" value="Genomic_DNA"/>
</dbReference>
<keyword evidence="3" id="KW-1185">Reference proteome</keyword>
<gene>
    <name evidence="2" type="ORF">SEMRO_18_G013030.1</name>
</gene>
<dbReference type="AlphaFoldDB" id="A0A9N8H2F9"/>
<protein>
    <submittedName>
        <fullName evidence="2">Cyclin-Dependent Kinase</fullName>
    </submittedName>
</protein>
<organism evidence="2 3">
    <name type="scientific">Seminavis robusta</name>
    <dbReference type="NCBI Taxonomy" id="568900"/>
    <lineage>
        <taxon>Eukaryota</taxon>
        <taxon>Sar</taxon>
        <taxon>Stramenopiles</taxon>
        <taxon>Ochrophyta</taxon>
        <taxon>Bacillariophyta</taxon>
        <taxon>Bacillariophyceae</taxon>
        <taxon>Bacillariophycidae</taxon>
        <taxon>Naviculales</taxon>
        <taxon>Naviculaceae</taxon>
        <taxon>Seminavis</taxon>
    </lineage>
</organism>
<dbReference type="GO" id="GO:0016301">
    <property type="term" value="F:kinase activity"/>
    <property type="evidence" value="ECO:0007669"/>
    <property type="project" value="UniProtKB-KW"/>
</dbReference>
<feature type="chain" id="PRO_5040168362" evidence="1">
    <location>
        <begin position="25"/>
        <end position="416"/>
    </location>
</feature>
<dbReference type="OrthoDB" id="54998at2759"/>
<name>A0A9N8H2F9_9STRA</name>
<sequence length="416" mass="47149">MNNFLHRACQVLALALLLTICTLSNNVFFYAWSRTSTNGEQGQTTVIVDTTRGAAAPMTSAFDVALKEFTQVLHKNPQDTALLPWTSYLPDREEVHFPVLSSALIQAAFGNKKVAFVGDSTSYYLVRWMQALMLNFTAQEQNAILLSNSSGGLQEANRRINPSSDVNVGWANGSPTIIQGKTAADSTRAFRDTYIQWEGRRGGIMKSCSYDAEWRHIRLQKPHVLVVQVGLHWLHFEKAGRDASSCYMNHVVHYEEWLRGIVTLAEQVGIRLLLLKTTNFVCDQNYEGAYRRAAKDYGKARQEMKEDGTNNIIQQCIQSFQVKLSNDSKYNITAPQLYRYCRDATFDEHGAQHLNQRTFDFVAKKGNEGKNVTIAIFNDHDLQSCDYTAIGDGRHYHDLNLIRIRLLAIVIKELFH</sequence>
<keyword evidence="2" id="KW-0418">Kinase</keyword>
<dbReference type="Proteomes" id="UP001153069">
    <property type="component" value="Unassembled WGS sequence"/>
</dbReference>
<reference evidence="2" key="1">
    <citation type="submission" date="2020-06" db="EMBL/GenBank/DDBJ databases">
        <authorList>
            <consortium name="Plant Systems Biology data submission"/>
        </authorList>
    </citation>
    <scope>NUCLEOTIDE SEQUENCE</scope>
    <source>
        <strain evidence="2">D6</strain>
    </source>
</reference>
<proteinExistence type="predicted"/>
<evidence type="ECO:0000313" key="3">
    <source>
        <dbReference type="Proteomes" id="UP001153069"/>
    </source>
</evidence>
<evidence type="ECO:0000313" key="2">
    <source>
        <dbReference type="EMBL" id="CAB9497352.1"/>
    </source>
</evidence>